<dbReference type="Proteomes" id="UP001152888">
    <property type="component" value="Unassembled WGS sequence"/>
</dbReference>
<evidence type="ECO:0000313" key="1">
    <source>
        <dbReference type="EMBL" id="CAH1954136.1"/>
    </source>
</evidence>
<evidence type="ECO:0000313" key="2">
    <source>
        <dbReference type="Proteomes" id="UP001152888"/>
    </source>
</evidence>
<name>A0A9P0JMQ8_ACAOB</name>
<protein>
    <submittedName>
        <fullName evidence="1">Uncharacterized protein</fullName>
    </submittedName>
</protein>
<reference evidence="1" key="1">
    <citation type="submission" date="2022-03" db="EMBL/GenBank/DDBJ databases">
        <authorList>
            <person name="Sayadi A."/>
        </authorList>
    </citation>
    <scope>NUCLEOTIDE SEQUENCE</scope>
</reference>
<dbReference type="EMBL" id="CAKOFQ010006653">
    <property type="protein sequence ID" value="CAH1954136.1"/>
    <property type="molecule type" value="Genomic_DNA"/>
</dbReference>
<proteinExistence type="predicted"/>
<keyword evidence="2" id="KW-1185">Reference proteome</keyword>
<organism evidence="1 2">
    <name type="scientific">Acanthoscelides obtectus</name>
    <name type="common">Bean weevil</name>
    <name type="synonym">Bruchus obtectus</name>
    <dbReference type="NCBI Taxonomy" id="200917"/>
    <lineage>
        <taxon>Eukaryota</taxon>
        <taxon>Metazoa</taxon>
        <taxon>Ecdysozoa</taxon>
        <taxon>Arthropoda</taxon>
        <taxon>Hexapoda</taxon>
        <taxon>Insecta</taxon>
        <taxon>Pterygota</taxon>
        <taxon>Neoptera</taxon>
        <taxon>Endopterygota</taxon>
        <taxon>Coleoptera</taxon>
        <taxon>Polyphaga</taxon>
        <taxon>Cucujiformia</taxon>
        <taxon>Chrysomeloidea</taxon>
        <taxon>Chrysomelidae</taxon>
        <taxon>Bruchinae</taxon>
        <taxon>Bruchini</taxon>
        <taxon>Acanthoscelides</taxon>
    </lineage>
</organism>
<gene>
    <name evidence="1" type="ORF">ACAOBT_LOCUS382</name>
</gene>
<dbReference type="AlphaFoldDB" id="A0A9P0JMQ8"/>
<sequence length="46" mass="5440">MAFCFSTRARQEMAAPIIDFGEWYTCRLWGHRSFPDVSERRGNMDP</sequence>
<accession>A0A9P0JMQ8</accession>
<comment type="caution">
    <text evidence="1">The sequence shown here is derived from an EMBL/GenBank/DDBJ whole genome shotgun (WGS) entry which is preliminary data.</text>
</comment>